<dbReference type="PANTHER" id="PTHR43685:SF2">
    <property type="entry name" value="GLYCOSYLTRANSFERASE 2-LIKE DOMAIN-CONTAINING PROTEIN"/>
    <property type="match status" value="1"/>
</dbReference>
<accession>A0ABT3QH92</accession>
<dbReference type="Gene3D" id="3.90.550.10">
    <property type="entry name" value="Spore Coat Polysaccharide Biosynthesis Protein SpsA, Chain A"/>
    <property type="match status" value="1"/>
</dbReference>
<keyword evidence="2" id="KW-0328">Glycosyltransferase</keyword>
<dbReference type="GO" id="GO:0016757">
    <property type="term" value="F:glycosyltransferase activity"/>
    <property type="evidence" value="ECO:0007669"/>
    <property type="project" value="UniProtKB-KW"/>
</dbReference>
<dbReference type="Proteomes" id="UP001301152">
    <property type="component" value="Unassembled WGS sequence"/>
</dbReference>
<reference evidence="2 3" key="1">
    <citation type="submission" date="2022-11" db="EMBL/GenBank/DDBJ databases">
        <title>Genome sequencing of Acetobacter type strain.</title>
        <authorList>
            <person name="Heo J."/>
            <person name="Lee D."/>
            <person name="Han B.-H."/>
            <person name="Hong S.-B."/>
            <person name="Kwon S.-W."/>
        </authorList>
    </citation>
    <scope>NUCLEOTIDE SEQUENCE [LARGE SCALE GENOMIC DNA]</scope>
    <source>
        <strain evidence="2 3">KACC 21253</strain>
    </source>
</reference>
<feature type="domain" description="Glycosyltransferase 2-like" evidence="1">
    <location>
        <begin position="29"/>
        <end position="162"/>
    </location>
</feature>
<keyword evidence="3" id="KW-1185">Reference proteome</keyword>
<protein>
    <submittedName>
        <fullName evidence="2">Glycosyltransferase</fullName>
        <ecNumber evidence="2">2.4.-.-</ecNumber>
    </submittedName>
</protein>
<keyword evidence="2" id="KW-0808">Transferase</keyword>
<dbReference type="PANTHER" id="PTHR43685">
    <property type="entry name" value="GLYCOSYLTRANSFERASE"/>
    <property type="match status" value="1"/>
</dbReference>
<evidence type="ECO:0000259" key="1">
    <source>
        <dbReference type="Pfam" id="PF00535"/>
    </source>
</evidence>
<dbReference type="SUPFAM" id="SSF53448">
    <property type="entry name" value="Nucleotide-diphospho-sugar transferases"/>
    <property type="match status" value="1"/>
</dbReference>
<sequence>MISPKPWDPAPNQIFSFCKATPVPSDLISICLTNYNYANFIKECLESLAAQTHEALDLIIIDDASDEADTHEIILSWLTEHKKRFYKITFLANAFNQGPSFSRNLAFQHAAGESVFIIDADNTLYPTALEKLYAALNNGQFPAVYSQLEEFGERRGIGRADIFNPELLKKNNYVDVMALIRKNIWAELGGFTDIDRGWEDYDFWLKFIDHNLEPGYLPEILCRYRVHNKSRTVRDALSAHDNLELIMELRHPTPPDQKLYMPPKRHSGPTLRIIEAD</sequence>
<evidence type="ECO:0000313" key="3">
    <source>
        <dbReference type="Proteomes" id="UP001301152"/>
    </source>
</evidence>
<dbReference type="EC" id="2.4.-.-" evidence="2"/>
<dbReference type="InterPro" id="IPR050834">
    <property type="entry name" value="Glycosyltransf_2"/>
</dbReference>
<evidence type="ECO:0000313" key="2">
    <source>
        <dbReference type="EMBL" id="MCX2564653.1"/>
    </source>
</evidence>
<comment type="caution">
    <text evidence="2">The sequence shown here is derived from an EMBL/GenBank/DDBJ whole genome shotgun (WGS) entry which is preliminary data.</text>
</comment>
<gene>
    <name evidence="2" type="ORF">OQ497_11905</name>
</gene>
<dbReference type="Pfam" id="PF00535">
    <property type="entry name" value="Glycos_transf_2"/>
    <property type="match status" value="1"/>
</dbReference>
<dbReference type="InterPro" id="IPR001173">
    <property type="entry name" value="Glyco_trans_2-like"/>
</dbReference>
<dbReference type="InterPro" id="IPR029044">
    <property type="entry name" value="Nucleotide-diphossugar_trans"/>
</dbReference>
<dbReference type="RefSeq" id="WP_173560136.1">
    <property type="nucleotide sequence ID" value="NZ_JAPIUZ010000007.1"/>
</dbReference>
<dbReference type="EMBL" id="JAPIUZ010000007">
    <property type="protein sequence ID" value="MCX2564653.1"/>
    <property type="molecule type" value="Genomic_DNA"/>
</dbReference>
<proteinExistence type="predicted"/>
<organism evidence="2 3">
    <name type="scientific">Acetobacter thailandicus</name>
    <dbReference type="NCBI Taxonomy" id="1502842"/>
    <lineage>
        <taxon>Bacteria</taxon>
        <taxon>Pseudomonadati</taxon>
        <taxon>Pseudomonadota</taxon>
        <taxon>Alphaproteobacteria</taxon>
        <taxon>Acetobacterales</taxon>
        <taxon>Acetobacteraceae</taxon>
        <taxon>Acetobacter</taxon>
    </lineage>
</organism>
<name>A0ABT3QH92_9PROT</name>